<proteinExistence type="predicted"/>
<keyword evidence="1" id="KW-0614">Plasmid</keyword>
<gene>
    <name evidence="1" type="ORF">pE5SP1_p050</name>
</gene>
<reference evidence="1" key="1">
    <citation type="submission" date="2018-01" db="EMBL/GenBank/DDBJ databases">
        <title>Plasmids of psychrophilic Polaromonas spp. isolated from Arctic and Antarctic glaciers.</title>
        <authorList>
            <person name="Dziewit L."/>
            <person name="Ciok A."/>
        </authorList>
    </citation>
    <scope>NUCLEOTIDE SEQUENCE</scope>
    <source>
        <plasmid evidence="1">pE5SP1</plasmid>
    </source>
</reference>
<dbReference type="RefSeq" id="WP_181375627.1">
    <property type="nucleotide sequence ID" value="NZ_MG869618.1"/>
</dbReference>
<sequence>MQSASDYLLRTESAVRLLFSGVDSYLIVLRKATGVTFVTGEPYGPKHDAEFAAWQIANAARLAVARAAERKFIAESFALDTLCGAILQVAGKAIELYGSNTKIPPGLPNTLKAPHAKFCVGRSVRTIPLGLVIYAARNQHIHFNDEALREPSASVFQLLATAHGHRGKQQIIDPAFDLNNQSLLSFASNITSLIDWRSYEKFASDMRQMLGA</sequence>
<evidence type="ECO:0000313" key="1">
    <source>
        <dbReference type="EMBL" id="AWD72167.1"/>
    </source>
</evidence>
<name>A0A2S1FIZ8_9BURK</name>
<dbReference type="AlphaFoldDB" id="A0A2S1FIZ8"/>
<accession>A0A2S1FIZ8</accession>
<dbReference type="EMBL" id="MG869618">
    <property type="protein sequence ID" value="AWD72167.1"/>
    <property type="molecule type" value="Genomic_DNA"/>
</dbReference>
<protein>
    <submittedName>
        <fullName evidence="1">Uncharacterized protein</fullName>
    </submittedName>
</protein>
<geneLocation type="plasmid" evidence="1">
    <name>pE5SP1</name>
</geneLocation>
<organism evidence="1">
    <name type="scientific">Polaromonas sp. E5S</name>
    <dbReference type="NCBI Taxonomy" id="1840267"/>
    <lineage>
        <taxon>Bacteria</taxon>
        <taxon>Pseudomonadati</taxon>
        <taxon>Pseudomonadota</taxon>
        <taxon>Betaproteobacteria</taxon>
        <taxon>Burkholderiales</taxon>
        <taxon>Comamonadaceae</taxon>
        <taxon>Polaromonas</taxon>
    </lineage>
</organism>